<evidence type="ECO:0000256" key="2">
    <source>
        <dbReference type="SAM" id="MobiDB-lite"/>
    </source>
</evidence>
<accession>A0A0L7LG47</accession>
<evidence type="ECO:0000313" key="3">
    <source>
        <dbReference type="EMBL" id="KOB74156.1"/>
    </source>
</evidence>
<organism evidence="3 4">
    <name type="scientific">Operophtera brumata</name>
    <name type="common">Winter moth</name>
    <name type="synonym">Phalaena brumata</name>
    <dbReference type="NCBI Taxonomy" id="104452"/>
    <lineage>
        <taxon>Eukaryota</taxon>
        <taxon>Metazoa</taxon>
        <taxon>Ecdysozoa</taxon>
        <taxon>Arthropoda</taxon>
        <taxon>Hexapoda</taxon>
        <taxon>Insecta</taxon>
        <taxon>Pterygota</taxon>
        <taxon>Neoptera</taxon>
        <taxon>Endopterygota</taxon>
        <taxon>Lepidoptera</taxon>
        <taxon>Glossata</taxon>
        <taxon>Ditrysia</taxon>
        <taxon>Geometroidea</taxon>
        <taxon>Geometridae</taxon>
        <taxon>Larentiinae</taxon>
        <taxon>Operophtera</taxon>
    </lineage>
</organism>
<protein>
    <submittedName>
        <fullName evidence="3">Uncharacterized protein</fullName>
    </submittedName>
</protein>
<dbReference type="AlphaFoldDB" id="A0A0L7LG47"/>
<feature type="coiled-coil region" evidence="1">
    <location>
        <begin position="179"/>
        <end position="206"/>
    </location>
</feature>
<dbReference type="Proteomes" id="UP000037510">
    <property type="component" value="Unassembled WGS sequence"/>
</dbReference>
<dbReference type="EMBL" id="JTDY01001337">
    <property type="protein sequence ID" value="KOB74156.1"/>
    <property type="molecule type" value="Genomic_DNA"/>
</dbReference>
<sequence length="350" mass="39924">MVRISGICNIPETPVTIDKPTNTMTLANKENITNQQNEYKKLIATPKSTVRKQVLVSRIPDTPLYNESYNTSNDVSFLKNERDIENKTKALVLPEEYQQTLENIAEVPASTPFAEYRNANDFFSNSSNMIESSCNDNTIMCFDYIVSKDIDREESVIVSLCDLLNKATVSNTEKYSTELHDLLEMQKRIENNIQVIEKTMNNLKESELKSLEYVKKLIQEKKNHQSSESEKEKTAVATKESPKDEKLLNPEIIVGKPCSVIKTILKSPSYKTSKKCNSLRKKVSYKSMSNTSALLTPEKVMGVKAMSMYMKIKERHNYLNTPAVKREAPDTPAITSHNLRKQLDKLYDEN</sequence>
<feature type="region of interest" description="Disordered" evidence="2">
    <location>
        <begin position="221"/>
        <end position="242"/>
    </location>
</feature>
<evidence type="ECO:0000256" key="1">
    <source>
        <dbReference type="SAM" id="Coils"/>
    </source>
</evidence>
<keyword evidence="4" id="KW-1185">Reference proteome</keyword>
<keyword evidence="1" id="KW-0175">Coiled coil</keyword>
<reference evidence="3 4" key="1">
    <citation type="journal article" date="2015" name="Genome Biol. Evol.">
        <title>The genome of winter moth (Operophtera brumata) provides a genomic perspective on sexual dimorphism and phenology.</title>
        <authorList>
            <person name="Derks M.F."/>
            <person name="Smit S."/>
            <person name="Salis L."/>
            <person name="Schijlen E."/>
            <person name="Bossers A."/>
            <person name="Mateman C."/>
            <person name="Pijl A.S."/>
            <person name="de Ridder D."/>
            <person name="Groenen M.A."/>
            <person name="Visser M.E."/>
            <person name="Megens H.J."/>
        </authorList>
    </citation>
    <scope>NUCLEOTIDE SEQUENCE [LARGE SCALE GENOMIC DNA]</scope>
    <source>
        <strain evidence="3">WM2013NL</strain>
        <tissue evidence="3">Head and thorax</tissue>
    </source>
</reference>
<comment type="caution">
    <text evidence="3">The sequence shown here is derived from an EMBL/GenBank/DDBJ whole genome shotgun (WGS) entry which is preliminary data.</text>
</comment>
<evidence type="ECO:0000313" key="4">
    <source>
        <dbReference type="Proteomes" id="UP000037510"/>
    </source>
</evidence>
<name>A0A0L7LG47_OPEBR</name>
<proteinExistence type="predicted"/>
<gene>
    <name evidence="3" type="ORF">OBRU01_09551</name>
</gene>